<sequence length="269" mass="30100">MSSLYLLQLGNCLILSWIGTEYLICSRLPRIGSRNSVFLLVWVLLNFGSLNDSDKSNFTSSNYAASLVYQGLRTLHLPLPVVWHGIDSALHSLLGPVGLVSFTTALVVTFLGLSRLLHKNNRLSFLLEGPYIFCLFFATWFGIWILSSLSGLASCLGTEASQLAVKFTATGLSYYALCYWDVKQYKPGFSHRDFVANFAVATTKALALLPIVTVLVASFFLVLVTFLEFFRMPTAWLNWPIFYCALYGPFLSIYFLVKRQVKNASLLPL</sequence>
<reference evidence="2" key="1">
    <citation type="submission" date="2014-05" db="EMBL/GenBank/DDBJ databases">
        <title>The transcriptome of the halophilic microalga Tetraselmis sp. GSL018 isolated from the Great Salt Lake, Utah.</title>
        <authorList>
            <person name="Jinkerson R.E."/>
            <person name="D'Adamo S."/>
            <person name="Posewitz M.C."/>
        </authorList>
    </citation>
    <scope>NUCLEOTIDE SEQUENCE</scope>
    <source>
        <strain evidence="2">GSL018</strain>
    </source>
</reference>
<keyword evidence="1" id="KW-0812">Transmembrane</keyword>
<name>A0A061R1K5_9CHLO</name>
<accession>A0A061R1K5</accession>
<keyword evidence="1" id="KW-0472">Membrane</keyword>
<feature type="transmembrane region" description="Helical" evidence="1">
    <location>
        <begin position="163"/>
        <end position="182"/>
    </location>
</feature>
<dbReference type="EMBL" id="GBEZ01019809">
    <property type="protein sequence ID" value="JAC66797.1"/>
    <property type="molecule type" value="Transcribed_RNA"/>
</dbReference>
<feature type="transmembrane region" description="Helical" evidence="1">
    <location>
        <begin position="239"/>
        <end position="257"/>
    </location>
</feature>
<dbReference type="AlphaFoldDB" id="A0A061R1K5"/>
<feature type="transmembrane region" description="Helical" evidence="1">
    <location>
        <begin position="125"/>
        <end position="143"/>
    </location>
</feature>
<gene>
    <name evidence="2" type="ORF">TSPGSL018_12778</name>
</gene>
<feature type="transmembrane region" description="Helical" evidence="1">
    <location>
        <begin position="93"/>
        <end position="113"/>
    </location>
</feature>
<organism evidence="2">
    <name type="scientific">Tetraselmis sp. GSL018</name>
    <dbReference type="NCBI Taxonomy" id="582737"/>
    <lineage>
        <taxon>Eukaryota</taxon>
        <taxon>Viridiplantae</taxon>
        <taxon>Chlorophyta</taxon>
        <taxon>core chlorophytes</taxon>
        <taxon>Chlorodendrophyceae</taxon>
        <taxon>Chlorodendrales</taxon>
        <taxon>Chlorodendraceae</taxon>
        <taxon>Tetraselmis</taxon>
    </lineage>
</organism>
<feature type="transmembrane region" description="Helical" evidence="1">
    <location>
        <begin position="6"/>
        <end position="24"/>
    </location>
</feature>
<evidence type="ECO:0000256" key="1">
    <source>
        <dbReference type="SAM" id="Phobius"/>
    </source>
</evidence>
<proteinExistence type="predicted"/>
<evidence type="ECO:0000313" key="2">
    <source>
        <dbReference type="EMBL" id="JAC66797.1"/>
    </source>
</evidence>
<protein>
    <submittedName>
        <fullName evidence="2">Uncharacterized protein</fullName>
    </submittedName>
</protein>
<keyword evidence="1" id="KW-1133">Transmembrane helix</keyword>
<feature type="transmembrane region" description="Helical" evidence="1">
    <location>
        <begin position="31"/>
        <end position="50"/>
    </location>
</feature>
<feature type="transmembrane region" description="Helical" evidence="1">
    <location>
        <begin position="194"/>
        <end position="227"/>
    </location>
</feature>